<organism evidence="1 2">
    <name type="scientific">Gossypium arboreum</name>
    <name type="common">Tree cotton</name>
    <name type="synonym">Gossypium nanking</name>
    <dbReference type="NCBI Taxonomy" id="29729"/>
    <lineage>
        <taxon>Eukaryota</taxon>
        <taxon>Viridiplantae</taxon>
        <taxon>Streptophyta</taxon>
        <taxon>Embryophyta</taxon>
        <taxon>Tracheophyta</taxon>
        <taxon>Spermatophyta</taxon>
        <taxon>Magnoliopsida</taxon>
        <taxon>eudicotyledons</taxon>
        <taxon>Gunneridae</taxon>
        <taxon>Pentapetalae</taxon>
        <taxon>rosids</taxon>
        <taxon>malvids</taxon>
        <taxon>Malvales</taxon>
        <taxon>Malvaceae</taxon>
        <taxon>Malvoideae</taxon>
        <taxon>Gossypium</taxon>
    </lineage>
</organism>
<reference evidence="2" key="1">
    <citation type="submission" date="2014-09" db="EMBL/GenBank/DDBJ databases">
        <authorList>
            <person name="Mudge J."/>
            <person name="Ramaraj T."/>
            <person name="Lindquist I.E."/>
            <person name="Bharti A.K."/>
            <person name="Sundararajan A."/>
            <person name="Cameron C.T."/>
            <person name="Woodward J.E."/>
            <person name="May G.D."/>
            <person name="Brubaker C."/>
            <person name="Broadhvest J."/>
            <person name="Wilkins T.A."/>
        </authorList>
    </citation>
    <scope>NUCLEOTIDE SEQUENCE</scope>
    <source>
        <strain evidence="2">cv. AKA8401</strain>
    </source>
</reference>
<name>A0A0B0PQM1_GOSAR</name>
<proteinExistence type="predicted"/>
<protein>
    <submittedName>
        <fullName evidence="1">Xin actin-binding repeat-containing 2</fullName>
    </submittedName>
</protein>
<evidence type="ECO:0000313" key="1">
    <source>
        <dbReference type="EMBL" id="KHG27280.1"/>
    </source>
</evidence>
<gene>
    <name evidence="1" type="ORF">F383_16187</name>
</gene>
<keyword evidence="2" id="KW-1185">Reference proteome</keyword>
<accession>A0A0B0PQM1</accession>
<evidence type="ECO:0000313" key="2">
    <source>
        <dbReference type="Proteomes" id="UP000032142"/>
    </source>
</evidence>
<dbReference type="Proteomes" id="UP000032142">
    <property type="component" value="Unassembled WGS sequence"/>
</dbReference>
<sequence>MSVQANFSPQSYYPFGLNPQCTYIHREVRSLKEHPSGLDPYYIEIIGLPV</sequence>
<dbReference type="EMBL" id="KN440529">
    <property type="protein sequence ID" value="KHG27280.1"/>
    <property type="molecule type" value="Genomic_DNA"/>
</dbReference>
<dbReference type="AlphaFoldDB" id="A0A0B0PQM1"/>